<dbReference type="InterPro" id="IPR023214">
    <property type="entry name" value="HAD_sf"/>
</dbReference>
<dbReference type="GO" id="GO:0005829">
    <property type="term" value="C:cytosol"/>
    <property type="evidence" value="ECO:0007669"/>
    <property type="project" value="TreeGrafter"/>
</dbReference>
<accession>A0A2M7TVR8</accession>
<dbReference type="SUPFAM" id="SSF56784">
    <property type="entry name" value="HAD-like"/>
    <property type="match status" value="1"/>
</dbReference>
<gene>
    <name evidence="1" type="ORF">COY16_05675</name>
</gene>
<sequence length="246" mass="27332">MKYKLLALDIDDTLTTGGADMVSNAVHHELEKASKKINIVLVTARAINGLTKFLENVDLPPQYHVVENGAKVLRPDRSIIYEHYISDDQVQEILNTAQPYFLETGFLADEQWVDDSHASASVTGLSFTCTSKEDEELLKGSIAELSQNFSIYSGRHWTVSEWRAVLVFHKNATKGSGMEYIQKQLGITKEETIAVGDGMTDLSMFDAAGLKIAMENGEESMKKAADYICPSVQKDGFVEVVRKYIS</sequence>
<dbReference type="GO" id="GO:0016791">
    <property type="term" value="F:phosphatase activity"/>
    <property type="evidence" value="ECO:0007669"/>
    <property type="project" value="TreeGrafter"/>
</dbReference>
<dbReference type="EMBL" id="PFOB01000071">
    <property type="protein sequence ID" value="PIZ61920.1"/>
    <property type="molecule type" value="Genomic_DNA"/>
</dbReference>
<protein>
    <recommendedName>
        <fullName evidence="3">Cof-type HAD-IIB family hydrolase</fullName>
    </recommendedName>
</protein>
<evidence type="ECO:0000313" key="1">
    <source>
        <dbReference type="EMBL" id="PIZ61920.1"/>
    </source>
</evidence>
<comment type="caution">
    <text evidence="1">The sequence shown here is derived from an EMBL/GenBank/DDBJ whole genome shotgun (WGS) entry which is preliminary data.</text>
</comment>
<dbReference type="Pfam" id="PF08282">
    <property type="entry name" value="Hydrolase_3"/>
    <property type="match status" value="2"/>
</dbReference>
<proteinExistence type="predicted"/>
<dbReference type="PANTHER" id="PTHR10000">
    <property type="entry name" value="PHOSPHOSERINE PHOSPHATASE"/>
    <property type="match status" value="1"/>
</dbReference>
<dbReference type="Gene3D" id="3.40.50.1000">
    <property type="entry name" value="HAD superfamily/HAD-like"/>
    <property type="match status" value="2"/>
</dbReference>
<dbReference type="GO" id="GO:0000287">
    <property type="term" value="F:magnesium ion binding"/>
    <property type="evidence" value="ECO:0007669"/>
    <property type="project" value="TreeGrafter"/>
</dbReference>
<organism evidence="1 2">
    <name type="scientific">Candidatus Roizmanbacteria bacterium CG_4_10_14_0_2_um_filter_39_13</name>
    <dbReference type="NCBI Taxonomy" id="1974825"/>
    <lineage>
        <taxon>Bacteria</taxon>
        <taxon>Candidatus Roizmaniibacteriota</taxon>
    </lineage>
</organism>
<dbReference type="SFLD" id="SFLDG01140">
    <property type="entry name" value="C2.B:_Phosphomannomutase_and_P"/>
    <property type="match status" value="1"/>
</dbReference>
<dbReference type="SFLD" id="SFLDS00003">
    <property type="entry name" value="Haloacid_Dehalogenase"/>
    <property type="match status" value="1"/>
</dbReference>
<reference evidence="2" key="1">
    <citation type="submission" date="2017-09" db="EMBL/GenBank/DDBJ databases">
        <title>Depth-based differentiation of microbial function through sediment-hosted aquifers and enrichment of novel symbionts in the deep terrestrial subsurface.</title>
        <authorList>
            <person name="Probst A.J."/>
            <person name="Ladd B."/>
            <person name="Jarett J.K."/>
            <person name="Geller-Mcgrath D.E."/>
            <person name="Sieber C.M.K."/>
            <person name="Emerson J.B."/>
            <person name="Anantharaman K."/>
            <person name="Thomas B.C."/>
            <person name="Malmstrom R."/>
            <person name="Stieglmeier M."/>
            <person name="Klingl A."/>
            <person name="Woyke T."/>
            <person name="Ryan C.M."/>
            <person name="Banfield J.F."/>
        </authorList>
    </citation>
    <scope>NUCLEOTIDE SEQUENCE [LARGE SCALE GENOMIC DNA]</scope>
</reference>
<dbReference type="AlphaFoldDB" id="A0A2M7TVR8"/>
<evidence type="ECO:0008006" key="3">
    <source>
        <dbReference type="Google" id="ProtNLM"/>
    </source>
</evidence>
<dbReference type="NCBIfam" id="TIGR01484">
    <property type="entry name" value="HAD-SF-IIB"/>
    <property type="match status" value="1"/>
</dbReference>
<dbReference type="InterPro" id="IPR036412">
    <property type="entry name" value="HAD-like_sf"/>
</dbReference>
<dbReference type="Gene3D" id="3.30.1240.10">
    <property type="match status" value="1"/>
</dbReference>
<dbReference type="InterPro" id="IPR006379">
    <property type="entry name" value="HAD-SF_hydro_IIB"/>
</dbReference>
<dbReference type="Proteomes" id="UP000228503">
    <property type="component" value="Unassembled WGS sequence"/>
</dbReference>
<evidence type="ECO:0000313" key="2">
    <source>
        <dbReference type="Proteomes" id="UP000228503"/>
    </source>
</evidence>
<dbReference type="PANTHER" id="PTHR10000:SF8">
    <property type="entry name" value="HAD SUPERFAMILY HYDROLASE-LIKE, TYPE 3"/>
    <property type="match status" value="1"/>
</dbReference>
<name>A0A2M7TVR8_9BACT</name>